<dbReference type="FunFam" id="1.10.238.10:FF:000001">
    <property type="entry name" value="Calmodulin 1"/>
    <property type="match status" value="1"/>
</dbReference>
<dbReference type="OrthoDB" id="26525at2759"/>
<protein>
    <submittedName>
        <fullName evidence="6">EF-hand domain-containing protein</fullName>
    </submittedName>
</protein>
<sequence>MTDSQELFPARRGGGRTILAPVQADELEAVIAKAEEVVHDFDPQDYVRPGVTEAEVKEMKAAFDLIDSDGKGKINLEDCIDSMENLGWDRLEQEPLMVALRTCRRKGHKMDFSGFIDAIAPLLSAAEPTQESVRRAWRLLDENRKGHIDMEDLSRAVHSHGLELSVEELRDMVAYCDGNGSGEITFDEFYQMLSHNSSI</sequence>
<dbReference type="InterPro" id="IPR018247">
    <property type="entry name" value="EF_Hand_1_Ca_BS"/>
</dbReference>
<dbReference type="SUPFAM" id="SSF47473">
    <property type="entry name" value="EF-hand"/>
    <property type="match status" value="1"/>
</dbReference>
<dbReference type="InterPro" id="IPR050145">
    <property type="entry name" value="Centrin_CML-like"/>
</dbReference>
<name>A0A9P1C1A7_9DINO</name>
<dbReference type="PROSITE" id="PS00018">
    <property type="entry name" value="EF_HAND_1"/>
    <property type="match status" value="1"/>
</dbReference>
<dbReference type="EMBL" id="CAMXCT020000820">
    <property type="protein sequence ID" value="CAL1136987.1"/>
    <property type="molecule type" value="Genomic_DNA"/>
</dbReference>
<dbReference type="Proteomes" id="UP001152797">
    <property type="component" value="Unassembled WGS sequence"/>
</dbReference>
<dbReference type="PROSITE" id="PS50222">
    <property type="entry name" value="EF_HAND_2"/>
    <property type="match status" value="3"/>
</dbReference>
<feature type="domain" description="EF-hand" evidence="3">
    <location>
        <begin position="54"/>
        <end position="89"/>
    </location>
</feature>
<gene>
    <name evidence="4" type="ORF">C1SCF055_LOCUS11213</name>
</gene>
<evidence type="ECO:0000313" key="4">
    <source>
        <dbReference type="EMBL" id="CAI3983612.1"/>
    </source>
</evidence>
<keyword evidence="2" id="KW-0106">Calcium</keyword>
<reference evidence="4" key="1">
    <citation type="submission" date="2022-10" db="EMBL/GenBank/DDBJ databases">
        <authorList>
            <person name="Chen Y."/>
            <person name="Dougan E. K."/>
            <person name="Chan C."/>
            <person name="Rhodes N."/>
            <person name="Thang M."/>
        </authorList>
    </citation>
    <scope>NUCLEOTIDE SEQUENCE</scope>
</reference>
<keyword evidence="7" id="KW-1185">Reference proteome</keyword>
<evidence type="ECO:0000313" key="5">
    <source>
        <dbReference type="EMBL" id="CAL1136987.1"/>
    </source>
</evidence>
<reference evidence="5" key="2">
    <citation type="submission" date="2024-04" db="EMBL/GenBank/DDBJ databases">
        <authorList>
            <person name="Chen Y."/>
            <person name="Shah S."/>
            <person name="Dougan E. K."/>
            <person name="Thang M."/>
            <person name="Chan C."/>
        </authorList>
    </citation>
    <scope>NUCLEOTIDE SEQUENCE [LARGE SCALE GENOMIC DNA]</scope>
</reference>
<dbReference type="InterPro" id="IPR002048">
    <property type="entry name" value="EF_hand_dom"/>
</dbReference>
<dbReference type="Pfam" id="PF13499">
    <property type="entry name" value="EF-hand_7"/>
    <property type="match status" value="1"/>
</dbReference>
<proteinExistence type="predicted"/>
<dbReference type="SMART" id="SM00054">
    <property type="entry name" value="EFh"/>
    <property type="match status" value="3"/>
</dbReference>
<evidence type="ECO:0000256" key="1">
    <source>
        <dbReference type="ARBA" id="ARBA00022737"/>
    </source>
</evidence>
<evidence type="ECO:0000256" key="2">
    <source>
        <dbReference type="ARBA" id="ARBA00022837"/>
    </source>
</evidence>
<dbReference type="CDD" id="cd00051">
    <property type="entry name" value="EFh"/>
    <property type="match status" value="1"/>
</dbReference>
<dbReference type="EMBL" id="CAMXCT030000820">
    <property type="protein sequence ID" value="CAL4770924.1"/>
    <property type="molecule type" value="Genomic_DNA"/>
</dbReference>
<feature type="domain" description="EF-hand" evidence="3">
    <location>
        <begin position="164"/>
        <end position="199"/>
    </location>
</feature>
<dbReference type="Pfam" id="PF13833">
    <property type="entry name" value="EF-hand_8"/>
    <property type="match status" value="1"/>
</dbReference>
<dbReference type="PANTHER" id="PTHR23050">
    <property type="entry name" value="CALCIUM BINDING PROTEIN"/>
    <property type="match status" value="1"/>
</dbReference>
<organism evidence="4">
    <name type="scientific">Cladocopium goreaui</name>
    <dbReference type="NCBI Taxonomy" id="2562237"/>
    <lineage>
        <taxon>Eukaryota</taxon>
        <taxon>Sar</taxon>
        <taxon>Alveolata</taxon>
        <taxon>Dinophyceae</taxon>
        <taxon>Suessiales</taxon>
        <taxon>Symbiodiniaceae</taxon>
        <taxon>Cladocopium</taxon>
    </lineage>
</organism>
<evidence type="ECO:0000259" key="3">
    <source>
        <dbReference type="PROSITE" id="PS50222"/>
    </source>
</evidence>
<dbReference type="InterPro" id="IPR011992">
    <property type="entry name" value="EF-hand-dom_pair"/>
</dbReference>
<evidence type="ECO:0000313" key="6">
    <source>
        <dbReference type="EMBL" id="CAL4770924.1"/>
    </source>
</evidence>
<accession>A0A9P1C1A7</accession>
<comment type="caution">
    <text evidence="4">The sequence shown here is derived from an EMBL/GenBank/DDBJ whole genome shotgun (WGS) entry which is preliminary data.</text>
</comment>
<feature type="domain" description="EF-hand" evidence="3">
    <location>
        <begin position="128"/>
        <end position="163"/>
    </location>
</feature>
<evidence type="ECO:0000313" key="7">
    <source>
        <dbReference type="Proteomes" id="UP001152797"/>
    </source>
</evidence>
<keyword evidence="1" id="KW-0677">Repeat</keyword>
<dbReference type="GO" id="GO:0005509">
    <property type="term" value="F:calcium ion binding"/>
    <property type="evidence" value="ECO:0007669"/>
    <property type="project" value="InterPro"/>
</dbReference>
<dbReference type="AlphaFoldDB" id="A0A9P1C1A7"/>
<dbReference type="Gene3D" id="1.10.238.10">
    <property type="entry name" value="EF-hand"/>
    <property type="match status" value="2"/>
</dbReference>
<dbReference type="EMBL" id="CAMXCT010000820">
    <property type="protein sequence ID" value="CAI3983612.1"/>
    <property type="molecule type" value="Genomic_DNA"/>
</dbReference>